<dbReference type="InterPro" id="IPR005546">
    <property type="entry name" value="Autotransporte_beta"/>
</dbReference>
<name>A0ABY7TWK3_9SPHN</name>
<keyword evidence="1" id="KW-0732">Signal</keyword>
<dbReference type="Proteomes" id="UP001218231">
    <property type="component" value="Chromosome"/>
</dbReference>
<dbReference type="EMBL" id="CP117417">
    <property type="protein sequence ID" value="WCT76499.1"/>
    <property type="molecule type" value="Genomic_DNA"/>
</dbReference>
<protein>
    <submittedName>
        <fullName evidence="3">Autotransporter domain-containing protein</fullName>
    </submittedName>
</protein>
<feature type="signal peptide" evidence="1">
    <location>
        <begin position="1"/>
        <end position="35"/>
    </location>
</feature>
<dbReference type="Pfam" id="PF03797">
    <property type="entry name" value="Autotransporter"/>
    <property type="match status" value="1"/>
</dbReference>
<dbReference type="Gene3D" id="2.40.128.130">
    <property type="entry name" value="Autotransporter beta-domain"/>
    <property type="match status" value="1"/>
</dbReference>
<dbReference type="SUPFAM" id="SSF103515">
    <property type="entry name" value="Autotransporter"/>
    <property type="match status" value="1"/>
</dbReference>
<organism evidence="3 4">
    <name type="scientific">Novosphingobium humi</name>
    <dbReference type="NCBI Taxonomy" id="2282397"/>
    <lineage>
        <taxon>Bacteria</taxon>
        <taxon>Pseudomonadati</taxon>
        <taxon>Pseudomonadota</taxon>
        <taxon>Alphaproteobacteria</taxon>
        <taxon>Sphingomonadales</taxon>
        <taxon>Sphingomonadaceae</taxon>
        <taxon>Novosphingobium</taxon>
    </lineage>
</organism>
<dbReference type="RefSeq" id="WP_273616940.1">
    <property type="nucleotide sequence ID" value="NZ_CP103868.1"/>
</dbReference>
<dbReference type="InterPro" id="IPR036709">
    <property type="entry name" value="Autotransporte_beta_dom_sf"/>
</dbReference>
<evidence type="ECO:0000313" key="4">
    <source>
        <dbReference type="Proteomes" id="UP001218231"/>
    </source>
</evidence>
<dbReference type="SMART" id="SM00869">
    <property type="entry name" value="Autotransporter"/>
    <property type="match status" value="1"/>
</dbReference>
<reference evidence="3 4" key="1">
    <citation type="submission" date="2023-02" db="EMBL/GenBank/DDBJ databases">
        <title>Genome sequence of Novosphingobium humi KACC 19094.</title>
        <authorList>
            <person name="Kim S."/>
            <person name="Heo J."/>
            <person name="Kwon S.-W."/>
        </authorList>
    </citation>
    <scope>NUCLEOTIDE SEQUENCE [LARGE SCALE GENOMIC DNA]</scope>
    <source>
        <strain evidence="3 4">KACC 19094</strain>
    </source>
</reference>
<evidence type="ECO:0000256" key="1">
    <source>
        <dbReference type="SAM" id="SignalP"/>
    </source>
</evidence>
<evidence type="ECO:0000313" key="3">
    <source>
        <dbReference type="EMBL" id="WCT76499.1"/>
    </source>
</evidence>
<evidence type="ECO:0000259" key="2">
    <source>
        <dbReference type="PROSITE" id="PS51208"/>
    </source>
</evidence>
<gene>
    <name evidence="3" type="ORF">PQ457_11180</name>
</gene>
<feature type="chain" id="PRO_5045426443" evidence="1">
    <location>
        <begin position="36"/>
        <end position="794"/>
    </location>
</feature>
<keyword evidence="4" id="KW-1185">Reference proteome</keyword>
<accession>A0ABY7TWK3</accession>
<feature type="domain" description="Autotransporter" evidence="2">
    <location>
        <begin position="518"/>
        <end position="794"/>
    </location>
</feature>
<proteinExistence type="predicted"/>
<sequence>MARSINLLSRTTRARRFAPIALASTALMTPGVAWADCTASGSTVTCSGTSAAYTNTASGVNVSVTSGSSVTAPLVIGTSGTLTNAGTVTNTGAVYGVQYGDNAAITNNGTITSTSSTSGAGAITVGANSTVTNNGTLTAYSGTPAINFGVNGTFINNTSATAAVTGNIVYGTNTDGNRAYFYNYNTTYGFTGAVTASGSITAVNNGIFTGTFSQSPVSATVGTNTVSFTNGFGGTFTGVFASGDNTTLSNAGTMYLYNGSTVGYYYTTGGTSTLTNNNTTVNTDGTITNSQLWIGTASAPALVKVYGNYIQGANGTLNIPIYPAGSATTAAGTTYSQLYTTGTASLSGTLNLNVTAGFYPTGTLFNVIHADGGITGSFSSFTVNTGTNLLFTTFTDLGIQPASSGTGSDYRVAATHNSYDTVMAANGANANQIAISKALGHTDGTVAGTTGLLATATASTGSDAATLLGTVDILGVSDAKLFLDEISPEGYLAYATALRDQANLFHRTIDMRLKDQNSDHPEDGWWLTPMGQGSFSSTASTVGGYRTRDQITAIAAGYDFSGPSHVYGLAVNLSWDKLHYALANLTGTNRDYAVAAYVGKNFGPLHLTGIASYHMGKMSATKLITIGAYSRTATGSAGEDLFKATGKVGFELKANGWTAEPFVGIDFNKGKIKAFTETGAGAADLSVNGISADRTEWLAGLSLTRSKGMLRPYLTATYRSKITGSGNTVTALMNGQADTQFTVTGLAQANSQVDTNAGINFVFDDAGALFIGYQGTYRSNYIAHGINLGIRLEF</sequence>
<dbReference type="PROSITE" id="PS51208">
    <property type="entry name" value="AUTOTRANSPORTER"/>
    <property type="match status" value="1"/>
</dbReference>